<keyword evidence="5" id="KW-0411">Iron-sulfur</keyword>
<dbReference type="PROSITE" id="PS00645">
    <property type="entry name" value="COMPLEX1_51K_2"/>
    <property type="match status" value="1"/>
</dbReference>
<dbReference type="SMART" id="SM00928">
    <property type="entry name" value="NADH_4Fe-4S"/>
    <property type="match status" value="1"/>
</dbReference>
<dbReference type="Gene3D" id="3.40.30.10">
    <property type="entry name" value="Glutaredoxin"/>
    <property type="match status" value="1"/>
</dbReference>
<evidence type="ECO:0000256" key="3">
    <source>
        <dbReference type="ARBA" id="ARBA00022723"/>
    </source>
</evidence>
<keyword evidence="2" id="KW-0004">4Fe-4S</keyword>
<dbReference type="Pfam" id="PF14697">
    <property type="entry name" value="Fer4_21"/>
    <property type="match status" value="1"/>
</dbReference>
<dbReference type="Gene3D" id="3.40.50.11540">
    <property type="entry name" value="NADH-ubiquinone oxidoreductase 51kDa subunit"/>
    <property type="match status" value="1"/>
</dbReference>
<sequence length="642" mass="70437">MATEKATQIGSQIDLTAITLSPEKVKEIKHIGNSEPIIFIGMGTCGLAAGAQDTYNTLITEIQKYKMNVKIIPVGCVGACFAEPILDIKMPGKARLVYEKITKNKVADIISRTLQKGEIIDEWVLAQYTSIEDENYANVVDINDFHYFKNQKKFVLSRCGLVNPESYEEYLAYDDGYKALANVLENLTPKQVIEEIKISGLRGRGGGGFPTGKKWEFGYNAKSEDGIKYIIMNADEGDPGAFMDRAVLESDPYSAIEGMTLMGYAIGAQKGFIYCRAEYPLAIRNLSKAMHTAREKGLLGTNILGSDFSFDIEIKKGAGAFVCGEETALIESIEGKRGSPRIKPPYPAVSGLWDRPTVVNNVETIAQLAKIINIGGKTFASWGTEGSKGTKVFALTGKIQYAGLVEVPMGVTIKDIVKIGGGIPNNKKFKAAQIGGPSGGCIPKSLINTPIDYEKLKETGAIMGSGGLVIMDESTCMVDTARFFMNFIQEESCGKCIPCREGTRRMLETLEKLVIKPKNDKEVVDRMKSMMSLERLSHVIQDTSLCGLGMTAPNPVLSTLRYFRDEYEAHLYENTCPAKYCLGLLEFKINVEKCVGCGLCKLNCPNDAILGEKKQPHYIVEDKCVKCGLCQSNCKFDAVFLE</sequence>
<dbReference type="InterPro" id="IPR017896">
    <property type="entry name" value="4Fe4S_Fe-S-bd"/>
</dbReference>
<evidence type="ECO:0000313" key="8">
    <source>
        <dbReference type="Proteomes" id="UP001208689"/>
    </source>
</evidence>
<dbReference type="InterPro" id="IPR019575">
    <property type="entry name" value="Nuop51_4Fe4S-bd"/>
</dbReference>
<dbReference type="InterPro" id="IPR001949">
    <property type="entry name" value="NADH-UbQ_OxRdtase_51kDa_CS"/>
</dbReference>
<evidence type="ECO:0000256" key="4">
    <source>
        <dbReference type="ARBA" id="ARBA00023004"/>
    </source>
</evidence>
<dbReference type="PANTHER" id="PTHR43578">
    <property type="entry name" value="NADH-QUINONE OXIDOREDUCTASE SUBUNIT F"/>
    <property type="match status" value="1"/>
</dbReference>
<dbReference type="InterPro" id="IPR037225">
    <property type="entry name" value="Nuo51_FMN-bd_sf"/>
</dbReference>
<dbReference type="Gene3D" id="6.10.250.1450">
    <property type="match status" value="1"/>
</dbReference>
<dbReference type="SUPFAM" id="SSF142019">
    <property type="entry name" value="Nqo1 FMN-binding domain-like"/>
    <property type="match status" value="1"/>
</dbReference>
<evidence type="ECO:0000256" key="2">
    <source>
        <dbReference type="ARBA" id="ARBA00022485"/>
    </source>
</evidence>
<dbReference type="InterPro" id="IPR037207">
    <property type="entry name" value="Nuop51_4Fe4S-bd_sf"/>
</dbReference>
<name>A0ABY6HN34_9ARCH</name>
<reference evidence="7" key="1">
    <citation type="submission" date="2022-09" db="EMBL/GenBank/DDBJ databases">
        <title>Actin cytoskeleton and complex cell architecture in an #Asgard archaeon.</title>
        <authorList>
            <person name="Ponce Toledo R.I."/>
            <person name="Schleper C."/>
            <person name="Rodrigues Oliveira T."/>
            <person name="Wollweber F."/>
            <person name="Xu J."/>
            <person name="Rittmann S."/>
            <person name="Klingl A."/>
            <person name="Pilhofer M."/>
        </authorList>
    </citation>
    <scope>NUCLEOTIDE SEQUENCE</scope>
    <source>
        <strain evidence="7">B-35</strain>
    </source>
</reference>
<comment type="similarity">
    <text evidence="1">Belongs to the complex I 51 kDa subunit family.</text>
</comment>
<dbReference type="CDD" id="cd02980">
    <property type="entry name" value="TRX_Fd_family"/>
    <property type="match status" value="1"/>
</dbReference>
<dbReference type="InterPro" id="IPR036249">
    <property type="entry name" value="Thioredoxin-like_sf"/>
</dbReference>
<feature type="domain" description="4Fe-4S ferredoxin-type" evidence="6">
    <location>
        <begin position="585"/>
        <end position="614"/>
    </location>
</feature>
<dbReference type="Gene3D" id="1.20.1440.230">
    <property type="entry name" value="NADH-ubiquinone oxidoreductase 51kDa subunit, iron-sulphur binding domain"/>
    <property type="match status" value="1"/>
</dbReference>
<dbReference type="Gene3D" id="3.10.20.600">
    <property type="match status" value="1"/>
</dbReference>
<dbReference type="Pfam" id="PF10589">
    <property type="entry name" value="NADH_4Fe-4S"/>
    <property type="match status" value="1"/>
</dbReference>
<evidence type="ECO:0000313" key="7">
    <source>
        <dbReference type="EMBL" id="UYP44923.1"/>
    </source>
</evidence>
<dbReference type="Pfam" id="PF01512">
    <property type="entry name" value="Complex1_51K"/>
    <property type="match status" value="1"/>
</dbReference>
<organism evidence="7 8">
    <name type="scientific">Candidatus Lokiarchaeum ossiferum</name>
    <dbReference type="NCBI Taxonomy" id="2951803"/>
    <lineage>
        <taxon>Archaea</taxon>
        <taxon>Promethearchaeati</taxon>
        <taxon>Promethearchaeota</taxon>
        <taxon>Promethearchaeia</taxon>
        <taxon>Promethearchaeales</taxon>
        <taxon>Promethearchaeaceae</taxon>
        <taxon>Candidatus Lokiarchaeum</taxon>
    </lineage>
</organism>
<dbReference type="Gene3D" id="3.30.70.20">
    <property type="match status" value="1"/>
</dbReference>
<dbReference type="SUPFAM" id="SSF140490">
    <property type="entry name" value="Nqo1C-terminal domain-like"/>
    <property type="match status" value="1"/>
</dbReference>
<dbReference type="SUPFAM" id="SSF54862">
    <property type="entry name" value="4Fe-4S ferredoxins"/>
    <property type="match status" value="1"/>
</dbReference>
<protein>
    <recommendedName>
        <fullName evidence="6">4Fe-4S ferredoxin-type domain-containing protein</fullName>
    </recommendedName>
</protein>
<keyword evidence="4" id="KW-0408">Iron</keyword>
<proteinExistence type="inferred from homology"/>
<dbReference type="Proteomes" id="UP001208689">
    <property type="component" value="Chromosome"/>
</dbReference>
<dbReference type="PANTHER" id="PTHR43578:SF3">
    <property type="entry name" value="NADH-QUINONE OXIDOREDUCTASE SUBUNIT F"/>
    <property type="match status" value="1"/>
</dbReference>
<dbReference type="SUPFAM" id="SSF142984">
    <property type="entry name" value="Nqo1 middle domain-like"/>
    <property type="match status" value="1"/>
</dbReference>
<dbReference type="PROSITE" id="PS51379">
    <property type="entry name" value="4FE4S_FER_2"/>
    <property type="match status" value="2"/>
</dbReference>
<gene>
    <name evidence="7" type="ORF">NEF87_001208</name>
</gene>
<evidence type="ECO:0000256" key="1">
    <source>
        <dbReference type="ARBA" id="ARBA00007523"/>
    </source>
</evidence>
<dbReference type="InterPro" id="IPR011538">
    <property type="entry name" value="Nuo51_FMN-bd"/>
</dbReference>
<dbReference type="SUPFAM" id="SSF52833">
    <property type="entry name" value="Thioredoxin-like"/>
    <property type="match status" value="1"/>
</dbReference>
<keyword evidence="8" id="KW-1185">Reference proteome</keyword>
<dbReference type="EMBL" id="CP104013">
    <property type="protein sequence ID" value="UYP44923.1"/>
    <property type="molecule type" value="Genomic_DNA"/>
</dbReference>
<accession>A0ABY6HN34</accession>
<evidence type="ECO:0000259" key="6">
    <source>
        <dbReference type="PROSITE" id="PS51379"/>
    </source>
</evidence>
<dbReference type="InterPro" id="IPR017900">
    <property type="entry name" value="4Fe4S_Fe_S_CS"/>
</dbReference>
<dbReference type="PROSITE" id="PS00198">
    <property type="entry name" value="4FE4S_FER_1"/>
    <property type="match status" value="1"/>
</dbReference>
<evidence type="ECO:0000256" key="5">
    <source>
        <dbReference type="ARBA" id="ARBA00023014"/>
    </source>
</evidence>
<keyword evidence="3" id="KW-0479">Metal-binding</keyword>
<feature type="domain" description="4Fe-4S ferredoxin-type" evidence="6">
    <location>
        <begin position="615"/>
        <end position="642"/>
    </location>
</feature>